<sequence length="99" mass="11075">MLCTFGVSWPFNIAKSVHSRTAKGKSVLFEILVVTGYGFGLFSKLWTWAQGGQLAYSVWFYLADIAMVCIDLVLYARNVKLDKLRDAAEEEAMEMGAVE</sequence>
<keyword evidence="1" id="KW-0812">Transmembrane</keyword>
<reference evidence="3" key="2">
    <citation type="journal article" date="2021" name="Appl. Environ. Microbiol.">
        <title>Adaptability of a Caproate-Producing Bacterium Contributes to Its Dominance in an Anaerobic Fermentation System.</title>
        <authorList>
            <person name="Wang H."/>
            <person name="Gu Y."/>
            <person name="Zhou W."/>
            <person name="Zhao D."/>
            <person name="Qiao Z."/>
            <person name="Zheng J."/>
            <person name="Gao J."/>
            <person name="Chen X."/>
            <person name="Ren C."/>
            <person name="Xu Y."/>
        </authorList>
    </citation>
    <scope>NUCLEOTIDE SEQUENCE</scope>
    <source>
        <strain evidence="3">JNU-WLY1368</strain>
    </source>
</reference>
<dbReference type="EMBL" id="CP046161">
    <property type="protein sequence ID" value="QKO31221.1"/>
    <property type="molecule type" value="Genomic_DNA"/>
</dbReference>
<accession>A0A859DRL5</accession>
<feature type="transmembrane region" description="Helical" evidence="1">
    <location>
        <begin position="27"/>
        <end position="46"/>
    </location>
</feature>
<dbReference type="Proteomes" id="UP000501316">
    <property type="component" value="Chromosome"/>
</dbReference>
<protein>
    <recommendedName>
        <fullName evidence="6">PQ-loop repeat-containing protein</fullName>
    </recommendedName>
</protein>
<dbReference type="EMBL" id="CP046051">
    <property type="protein sequence ID" value="QKN24797.1"/>
    <property type="molecule type" value="Genomic_DNA"/>
</dbReference>
<evidence type="ECO:0000313" key="4">
    <source>
        <dbReference type="Proteomes" id="UP000501316"/>
    </source>
</evidence>
<dbReference type="AlphaFoldDB" id="A0A859DRL5"/>
<proteinExistence type="predicted"/>
<reference evidence="3" key="3">
    <citation type="journal article" date="2022" name="Int. J. Syst. Evol. Microbiol.">
        <title>Caproicibacterium lactatifermentans sp. nov., isolated from pit clay used for the production of Chinese strong aroma-type liquor.</title>
        <authorList>
            <person name="Wang H."/>
            <person name="Gu Y."/>
            <person name="Zhao D."/>
            <person name="Qiao Z."/>
            <person name="Zheng J."/>
            <person name="Gao J."/>
            <person name="Ren C."/>
            <person name="Xu Y."/>
        </authorList>
    </citation>
    <scope>NUCLEOTIDE SEQUENCE</scope>
    <source>
        <strain evidence="3">JNU-WLY1368</strain>
    </source>
</reference>
<name>A0A859DRL5_9FIRM</name>
<feature type="transmembrane region" description="Helical" evidence="1">
    <location>
        <begin position="58"/>
        <end position="76"/>
    </location>
</feature>
<keyword evidence="5" id="KW-1185">Reference proteome</keyword>
<evidence type="ECO:0000313" key="3">
    <source>
        <dbReference type="EMBL" id="QKO31221.1"/>
    </source>
</evidence>
<dbReference type="KEGG" id="clf:GJQ69_06365"/>
<keyword evidence="1" id="KW-0472">Membrane</keyword>
<reference evidence="4 5" key="1">
    <citation type="submission" date="2019-11" db="EMBL/GenBank/DDBJ databases">
        <authorList>
            <person name="Ren C."/>
            <person name="Wang H."/>
            <person name="Xu Y."/>
        </authorList>
    </citation>
    <scope>NUCLEOTIDE SEQUENCE [LARGE SCALE GENOMIC DNA]</scope>
    <source>
        <strain evidence="5">JNU-WLY1368</strain>
        <strain evidence="2 4">LBM 19010</strain>
    </source>
</reference>
<evidence type="ECO:0000313" key="5">
    <source>
        <dbReference type="Proteomes" id="UP000509623"/>
    </source>
</evidence>
<organism evidence="2 4">
    <name type="scientific">Caproicibacterium lactatifermentans</name>
    <dbReference type="NCBI Taxonomy" id="2666138"/>
    <lineage>
        <taxon>Bacteria</taxon>
        <taxon>Bacillati</taxon>
        <taxon>Bacillota</taxon>
        <taxon>Clostridia</taxon>
        <taxon>Eubacteriales</taxon>
        <taxon>Oscillospiraceae</taxon>
        <taxon>Caproicibacterium</taxon>
    </lineage>
</organism>
<dbReference type="Proteomes" id="UP000509623">
    <property type="component" value="Chromosome"/>
</dbReference>
<keyword evidence="1" id="KW-1133">Transmembrane helix</keyword>
<evidence type="ECO:0000313" key="2">
    <source>
        <dbReference type="EMBL" id="QKN24797.1"/>
    </source>
</evidence>
<evidence type="ECO:0000256" key="1">
    <source>
        <dbReference type="SAM" id="Phobius"/>
    </source>
</evidence>
<gene>
    <name evidence="2" type="ORF">GJQ69_06365</name>
    <name evidence="3" type="ORF">GKP14_07165</name>
</gene>
<evidence type="ECO:0008006" key="6">
    <source>
        <dbReference type="Google" id="ProtNLM"/>
    </source>
</evidence>